<feature type="region of interest" description="Disordered" evidence="1">
    <location>
        <begin position="1"/>
        <end position="26"/>
    </location>
</feature>
<keyword evidence="2" id="KW-0812">Transmembrane</keyword>
<accession>A0A3M7QGV4</accession>
<sequence>MDLPISNKRKKGAKKKTAKNLQHQPSDLVSDEELAIEDDVPLQANVLLASNKIMLYFIIFMLIFLLFYDEKNYLKEEENVQVKDFSFSDFDFNLGLLIISGNNTDNKF</sequence>
<reference evidence="3 4" key="1">
    <citation type="journal article" date="2018" name="Sci. Rep.">
        <title>Genomic signatures of local adaptation to the degree of environmental predictability in rotifers.</title>
        <authorList>
            <person name="Franch-Gras L."/>
            <person name="Hahn C."/>
            <person name="Garcia-Roger E.M."/>
            <person name="Carmona M.J."/>
            <person name="Serra M."/>
            <person name="Gomez A."/>
        </authorList>
    </citation>
    <scope>NUCLEOTIDE SEQUENCE [LARGE SCALE GENOMIC DNA]</scope>
    <source>
        <strain evidence="3">HYR1</strain>
    </source>
</reference>
<comment type="caution">
    <text evidence="3">The sequence shown here is derived from an EMBL/GenBank/DDBJ whole genome shotgun (WGS) entry which is preliminary data.</text>
</comment>
<dbReference type="AlphaFoldDB" id="A0A3M7QGV4"/>
<feature type="transmembrane region" description="Helical" evidence="2">
    <location>
        <begin position="46"/>
        <end position="68"/>
    </location>
</feature>
<evidence type="ECO:0000313" key="4">
    <source>
        <dbReference type="Proteomes" id="UP000276133"/>
    </source>
</evidence>
<keyword evidence="2" id="KW-1133">Transmembrane helix</keyword>
<keyword evidence="4" id="KW-1185">Reference proteome</keyword>
<dbReference type="EMBL" id="REGN01006154">
    <property type="protein sequence ID" value="RNA10610.1"/>
    <property type="molecule type" value="Genomic_DNA"/>
</dbReference>
<name>A0A3M7QGV4_BRAPC</name>
<evidence type="ECO:0000313" key="3">
    <source>
        <dbReference type="EMBL" id="RNA10610.1"/>
    </source>
</evidence>
<gene>
    <name evidence="3" type="ORF">BpHYR1_018874</name>
</gene>
<evidence type="ECO:0000256" key="2">
    <source>
        <dbReference type="SAM" id="Phobius"/>
    </source>
</evidence>
<proteinExistence type="predicted"/>
<protein>
    <submittedName>
        <fullName evidence="3">Uncharacterized protein</fullName>
    </submittedName>
</protein>
<dbReference type="Proteomes" id="UP000276133">
    <property type="component" value="Unassembled WGS sequence"/>
</dbReference>
<keyword evidence="2" id="KW-0472">Membrane</keyword>
<feature type="compositionally biased region" description="Basic residues" evidence="1">
    <location>
        <begin position="7"/>
        <end position="18"/>
    </location>
</feature>
<evidence type="ECO:0000256" key="1">
    <source>
        <dbReference type="SAM" id="MobiDB-lite"/>
    </source>
</evidence>
<organism evidence="3 4">
    <name type="scientific">Brachionus plicatilis</name>
    <name type="common">Marine rotifer</name>
    <name type="synonym">Brachionus muelleri</name>
    <dbReference type="NCBI Taxonomy" id="10195"/>
    <lineage>
        <taxon>Eukaryota</taxon>
        <taxon>Metazoa</taxon>
        <taxon>Spiralia</taxon>
        <taxon>Gnathifera</taxon>
        <taxon>Rotifera</taxon>
        <taxon>Eurotatoria</taxon>
        <taxon>Monogononta</taxon>
        <taxon>Pseudotrocha</taxon>
        <taxon>Ploima</taxon>
        <taxon>Brachionidae</taxon>
        <taxon>Brachionus</taxon>
    </lineage>
</organism>